<dbReference type="AlphaFoldDB" id="A0A5B6VYW4"/>
<dbReference type="PANTHER" id="PTHR46148:SF44">
    <property type="entry name" value="GAG-POL POLYPROTEIN"/>
    <property type="match status" value="1"/>
</dbReference>
<dbReference type="Proteomes" id="UP000325315">
    <property type="component" value="Unassembled WGS sequence"/>
</dbReference>
<dbReference type="PANTHER" id="PTHR46148">
    <property type="entry name" value="CHROMO DOMAIN-CONTAINING PROTEIN"/>
    <property type="match status" value="1"/>
</dbReference>
<evidence type="ECO:0000313" key="3">
    <source>
        <dbReference type="Proteomes" id="UP000325315"/>
    </source>
</evidence>
<proteinExistence type="predicted"/>
<organism evidence="2 3">
    <name type="scientific">Gossypium australe</name>
    <dbReference type="NCBI Taxonomy" id="47621"/>
    <lineage>
        <taxon>Eukaryota</taxon>
        <taxon>Viridiplantae</taxon>
        <taxon>Streptophyta</taxon>
        <taxon>Embryophyta</taxon>
        <taxon>Tracheophyta</taxon>
        <taxon>Spermatophyta</taxon>
        <taxon>Magnoliopsida</taxon>
        <taxon>eudicotyledons</taxon>
        <taxon>Gunneridae</taxon>
        <taxon>Pentapetalae</taxon>
        <taxon>rosids</taxon>
        <taxon>malvids</taxon>
        <taxon>Malvales</taxon>
        <taxon>Malvaceae</taxon>
        <taxon>Malvoideae</taxon>
        <taxon>Gossypium</taxon>
    </lineage>
</organism>
<keyword evidence="2" id="KW-0808">Transferase</keyword>
<dbReference type="InterPro" id="IPR056924">
    <property type="entry name" value="SH3_Tf2-1"/>
</dbReference>
<gene>
    <name evidence="2" type="ORF">EPI10_024503</name>
</gene>
<dbReference type="Pfam" id="PF24626">
    <property type="entry name" value="SH3_Tf2-1"/>
    <property type="match status" value="1"/>
</dbReference>
<evidence type="ECO:0000259" key="1">
    <source>
        <dbReference type="Pfam" id="PF24626"/>
    </source>
</evidence>
<comment type="caution">
    <text evidence="2">The sequence shown here is derived from an EMBL/GenBank/DDBJ whole genome shotgun (WGS) entry which is preliminary data.</text>
</comment>
<keyword evidence="2" id="KW-0548">Nucleotidyltransferase</keyword>
<sequence>MKLWVQDWTSVLHSILRLTVSQRGYQSSIQMAPDEALYGRRPSCWTKLGGQRVLGPELVSPWKKVLIFGRKGKLSPRFIGPYHILKHVGPVAYQLELHPKLDRIHDVFHVSMLRRYRSDPTILFRLKRSRLGQI</sequence>
<dbReference type="EMBL" id="SMMG02000005">
    <property type="protein sequence ID" value="KAA3474186.1"/>
    <property type="molecule type" value="Genomic_DNA"/>
</dbReference>
<protein>
    <submittedName>
        <fullName evidence="2">Reverse transcriptase</fullName>
    </submittedName>
</protein>
<dbReference type="GO" id="GO:0003964">
    <property type="term" value="F:RNA-directed DNA polymerase activity"/>
    <property type="evidence" value="ECO:0007669"/>
    <property type="project" value="UniProtKB-KW"/>
</dbReference>
<keyword evidence="3" id="KW-1185">Reference proteome</keyword>
<evidence type="ECO:0000313" key="2">
    <source>
        <dbReference type="EMBL" id="KAA3474186.1"/>
    </source>
</evidence>
<feature type="domain" description="Tf2-1-like SH3-like" evidence="1">
    <location>
        <begin position="64"/>
        <end position="117"/>
    </location>
</feature>
<name>A0A5B6VYW4_9ROSI</name>
<keyword evidence="2" id="KW-0695">RNA-directed DNA polymerase</keyword>
<accession>A0A5B6VYW4</accession>
<reference evidence="3" key="1">
    <citation type="journal article" date="2019" name="Plant Biotechnol. J.">
        <title>Genome sequencing of the Australian wild diploid species Gossypium australe highlights disease resistance and delayed gland morphogenesis.</title>
        <authorList>
            <person name="Cai Y."/>
            <person name="Cai X."/>
            <person name="Wang Q."/>
            <person name="Wang P."/>
            <person name="Zhang Y."/>
            <person name="Cai C."/>
            <person name="Xu Y."/>
            <person name="Wang K."/>
            <person name="Zhou Z."/>
            <person name="Wang C."/>
            <person name="Geng S."/>
            <person name="Li B."/>
            <person name="Dong Q."/>
            <person name="Hou Y."/>
            <person name="Wang H."/>
            <person name="Ai P."/>
            <person name="Liu Z."/>
            <person name="Yi F."/>
            <person name="Sun M."/>
            <person name="An G."/>
            <person name="Cheng J."/>
            <person name="Zhang Y."/>
            <person name="Shi Q."/>
            <person name="Xie Y."/>
            <person name="Shi X."/>
            <person name="Chang Y."/>
            <person name="Huang F."/>
            <person name="Chen Y."/>
            <person name="Hong S."/>
            <person name="Mi L."/>
            <person name="Sun Q."/>
            <person name="Zhang L."/>
            <person name="Zhou B."/>
            <person name="Peng R."/>
            <person name="Zhang X."/>
            <person name="Liu F."/>
        </authorList>
    </citation>
    <scope>NUCLEOTIDE SEQUENCE [LARGE SCALE GENOMIC DNA]</scope>
    <source>
        <strain evidence="3">cv. PA1801</strain>
    </source>
</reference>
<dbReference type="OrthoDB" id="996762at2759"/>